<keyword evidence="1" id="KW-1133">Transmembrane helix</keyword>
<keyword evidence="1" id="KW-0472">Membrane</keyword>
<dbReference type="InterPro" id="IPR004563">
    <property type="entry name" value="Apolipo_AcylTrfase"/>
</dbReference>
<feature type="transmembrane region" description="Helical" evidence="1">
    <location>
        <begin position="89"/>
        <end position="110"/>
    </location>
</feature>
<dbReference type="InterPro" id="IPR045378">
    <property type="entry name" value="LNT_N"/>
</dbReference>
<feature type="transmembrane region" description="Helical" evidence="1">
    <location>
        <begin position="24"/>
        <end position="41"/>
    </location>
</feature>
<keyword evidence="3" id="KW-0808">Transferase</keyword>
<keyword evidence="1" id="KW-0812">Transmembrane</keyword>
<evidence type="ECO:0000313" key="3">
    <source>
        <dbReference type="EMBL" id="GAL08436.1"/>
    </source>
</evidence>
<dbReference type="PANTHER" id="PTHR38686">
    <property type="entry name" value="APOLIPOPROTEIN N-ACYLTRANSFERASE"/>
    <property type="match status" value="1"/>
</dbReference>
<sequence length="115" mass="12258">MKLGQLFAAVPAGALATLSFAPYNYWPLALVSLCLLFALLLQQTPKRGALIGFLWGLGLFGTGISWVHVSIANFGGMPWLAGWSLMALLIAYLAFYPAFSVSCSTALIAVDRSTS</sequence>
<reference evidence="3 4" key="1">
    <citation type="journal article" date="2014" name="Genome Announc.">
        <title>Draft Genome Sequences of Two Vibrionaceae Species, Vibrio ponticus C121 and Photobacterium aphoticum C119, Isolated as Coral Reef Microbiota.</title>
        <authorList>
            <person name="Al-saari N."/>
            <person name="Meirelles P.M."/>
            <person name="Mino S."/>
            <person name="Suda W."/>
            <person name="Oshima K."/>
            <person name="Hattori M."/>
            <person name="Ohkuma M."/>
            <person name="Thompson F.L."/>
            <person name="Gomez-Gil B."/>
            <person name="Sawabe T."/>
            <person name="Sawabe T."/>
        </authorList>
    </citation>
    <scope>NUCLEOTIDE SEQUENCE [LARGE SCALE GENOMIC DNA]</scope>
    <source>
        <strain evidence="3 4">JCM 19237</strain>
    </source>
</reference>
<dbReference type="eggNOG" id="COG0815">
    <property type="taxonomic scope" value="Bacteria"/>
</dbReference>
<name>A0A090QZX8_9GAMM</name>
<evidence type="ECO:0000256" key="1">
    <source>
        <dbReference type="SAM" id="Phobius"/>
    </source>
</evidence>
<keyword evidence="3" id="KW-0012">Acyltransferase</keyword>
<dbReference type="EMBL" id="BBMN01000026">
    <property type="protein sequence ID" value="GAL08436.1"/>
    <property type="molecule type" value="Genomic_DNA"/>
</dbReference>
<dbReference type="GO" id="GO:0016020">
    <property type="term" value="C:membrane"/>
    <property type="evidence" value="ECO:0007669"/>
    <property type="project" value="InterPro"/>
</dbReference>
<dbReference type="STRING" id="754436.JCM19237_32"/>
<accession>A0A090QZX8</accession>
<dbReference type="Proteomes" id="UP000029227">
    <property type="component" value="Unassembled WGS sequence"/>
</dbReference>
<dbReference type="PANTHER" id="PTHR38686:SF1">
    <property type="entry name" value="APOLIPOPROTEIN N-ACYLTRANSFERASE"/>
    <property type="match status" value="1"/>
</dbReference>
<dbReference type="GO" id="GO:0042158">
    <property type="term" value="P:lipoprotein biosynthetic process"/>
    <property type="evidence" value="ECO:0007669"/>
    <property type="project" value="InterPro"/>
</dbReference>
<comment type="caution">
    <text evidence="3">The sequence shown here is derived from an EMBL/GenBank/DDBJ whole genome shotgun (WGS) entry which is preliminary data.</text>
</comment>
<dbReference type="Pfam" id="PF20154">
    <property type="entry name" value="LNT_N"/>
    <property type="match status" value="1"/>
</dbReference>
<gene>
    <name evidence="3" type="ORF">JCM19237_32</name>
</gene>
<proteinExistence type="predicted"/>
<protein>
    <submittedName>
        <fullName evidence="3">Apolipoprotein N-acyltransferase</fullName>
    </submittedName>
</protein>
<feature type="transmembrane region" description="Helical" evidence="1">
    <location>
        <begin position="48"/>
        <end position="69"/>
    </location>
</feature>
<evidence type="ECO:0000259" key="2">
    <source>
        <dbReference type="Pfam" id="PF20154"/>
    </source>
</evidence>
<dbReference type="AlphaFoldDB" id="A0A090QZX8"/>
<organism evidence="3 4">
    <name type="scientific">Photobacterium aphoticum</name>
    <dbReference type="NCBI Taxonomy" id="754436"/>
    <lineage>
        <taxon>Bacteria</taxon>
        <taxon>Pseudomonadati</taxon>
        <taxon>Pseudomonadota</taxon>
        <taxon>Gammaproteobacteria</taxon>
        <taxon>Vibrionales</taxon>
        <taxon>Vibrionaceae</taxon>
        <taxon>Photobacterium</taxon>
    </lineage>
</organism>
<evidence type="ECO:0000313" key="4">
    <source>
        <dbReference type="Proteomes" id="UP000029227"/>
    </source>
</evidence>
<keyword evidence="3" id="KW-0449">Lipoprotein</keyword>
<feature type="domain" description="Apolipoprotein N-acyltransferase N-terminal" evidence="2">
    <location>
        <begin position="12"/>
        <end position="100"/>
    </location>
</feature>
<dbReference type="GO" id="GO:0016410">
    <property type="term" value="F:N-acyltransferase activity"/>
    <property type="evidence" value="ECO:0007669"/>
    <property type="project" value="InterPro"/>
</dbReference>